<dbReference type="GO" id="GO:0016985">
    <property type="term" value="F:mannan endo-1,4-beta-mannosidase activity"/>
    <property type="evidence" value="ECO:0007669"/>
    <property type="project" value="InterPro"/>
</dbReference>
<evidence type="ECO:0000256" key="5">
    <source>
        <dbReference type="PIRSR" id="PIRSR018168-2"/>
    </source>
</evidence>
<protein>
    <submittedName>
        <fullName evidence="9">Beta-mannosidase</fullName>
    </submittedName>
</protein>
<feature type="domain" description="GH26" evidence="8">
    <location>
        <begin position="11"/>
        <end position="337"/>
    </location>
</feature>
<evidence type="ECO:0000313" key="9">
    <source>
        <dbReference type="EMBL" id="NHF59543.1"/>
    </source>
</evidence>
<evidence type="ECO:0000256" key="6">
    <source>
        <dbReference type="PIRSR" id="PIRSR018168-3"/>
    </source>
</evidence>
<feature type="active site" description="Nucleophile" evidence="4 7">
    <location>
        <position position="272"/>
    </location>
</feature>
<comment type="similarity">
    <text evidence="1 7">Belongs to the glycosyl hydrolase 26 family.</text>
</comment>
<evidence type="ECO:0000256" key="2">
    <source>
        <dbReference type="ARBA" id="ARBA00022801"/>
    </source>
</evidence>
<accession>A0A967ASP0</accession>
<dbReference type="EMBL" id="VIKU02000002">
    <property type="protein sequence ID" value="NHF59543.1"/>
    <property type="molecule type" value="Genomic_DNA"/>
</dbReference>
<dbReference type="PIRSF" id="PIRSF018168">
    <property type="entry name" value="Mannan-1_4-beta-mannosidase"/>
    <property type="match status" value="1"/>
</dbReference>
<evidence type="ECO:0000256" key="4">
    <source>
        <dbReference type="PIRSR" id="PIRSR018168-1"/>
    </source>
</evidence>
<evidence type="ECO:0000256" key="1">
    <source>
        <dbReference type="ARBA" id="ARBA00007754"/>
    </source>
</evidence>
<keyword evidence="2 7" id="KW-0378">Hydrolase</keyword>
<feature type="active site" description="Proton donor" evidence="4 7">
    <location>
        <position position="167"/>
    </location>
</feature>
<dbReference type="AlphaFoldDB" id="A0A967ASP0"/>
<feature type="binding site" evidence="5">
    <location>
        <position position="106"/>
    </location>
    <ligand>
        <name>substrate</name>
    </ligand>
</feature>
<comment type="caution">
    <text evidence="9">The sequence shown here is derived from an EMBL/GenBank/DDBJ whole genome shotgun (WGS) entry which is preliminary data.</text>
</comment>
<sequence length="339" mass="39492">MASPKDRKITKPTRRQLQKLRDLPKVGYAFGHQDALTYGIGWKNDGKQWKSDVQLVCGEHPAVFGFELGNLERGLPESIDSVNFGIMKKLIRKAYRKGGIVTLSWHPDNPVSNKNAWDTTRAVHTLLRGGTLYGQYRIWMTHLARFLKSLKDKNGKRIPIVFRPYHEMNGSWFWWGKGHCSTQEYTALWRQTFHLLTNEFDVHNLLYCYSPNLLMHKKDYLKYYPGDAYVDVLGIDVYQHINNTLFKRHLKKDLRLLKKIAEEKDKPFALTETGLEKIGKKNWFTKVLHPLLVNSGISYAVVWRNDSPGHHYAPYPEHPICKDFITYAAFVEVLFLKDI</sequence>
<reference evidence="9" key="2">
    <citation type="submission" date="2020-03" db="EMBL/GenBank/DDBJ databases">
        <title>Flavobacteriaceae bacterium strain TP-CH-4, a member of the family Flavobacteriaceae isolated from a deep-sea seamount.</title>
        <authorList>
            <person name="Zhang D.-C."/>
        </authorList>
    </citation>
    <scope>NUCLEOTIDE SEQUENCE</scope>
    <source>
        <strain evidence="9">TP-CH-4</strain>
    </source>
</reference>
<feature type="site" description="Plays an important role in maintaining the position of the catalytic nucleophile" evidence="6">
    <location>
        <position position="166"/>
    </location>
</feature>
<keyword evidence="3 7" id="KW-0326">Glycosidase</keyword>
<dbReference type="GO" id="GO:0006080">
    <property type="term" value="P:substituted mannan metabolic process"/>
    <property type="evidence" value="ECO:0007669"/>
    <property type="project" value="InterPro"/>
</dbReference>
<reference evidence="9" key="1">
    <citation type="submission" date="2019-07" db="EMBL/GenBank/DDBJ databases">
        <authorList>
            <person name="De-Chao Zhang Q."/>
        </authorList>
    </citation>
    <scope>NUCLEOTIDE SEQUENCE</scope>
    <source>
        <strain evidence="9">TP-CH-4</strain>
    </source>
</reference>
<dbReference type="Gene3D" id="3.20.20.80">
    <property type="entry name" value="Glycosidases"/>
    <property type="match status" value="1"/>
</dbReference>
<dbReference type="InterPro" id="IPR016714">
    <property type="entry name" value="MANB/E"/>
</dbReference>
<dbReference type="Pfam" id="PF02156">
    <property type="entry name" value="Glyco_hydro_26"/>
    <property type="match status" value="1"/>
</dbReference>
<evidence type="ECO:0000259" key="8">
    <source>
        <dbReference type="PROSITE" id="PS51764"/>
    </source>
</evidence>
<organism evidence="9 10">
    <name type="scientific">Pelagihabitans pacificus</name>
    <dbReference type="NCBI Taxonomy" id="2696054"/>
    <lineage>
        <taxon>Bacteria</taxon>
        <taxon>Pseudomonadati</taxon>
        <taxon>Bacteroidota</taxon>
        <taxon>Flavobacteriia</taxon>
        <taxon>Flavobacteriales</taxon>
        <taxon>Flavobacteriaceae</taxon>
        <taxon>Pelagihabitans</taxon>
    </lineage>
</organism>
<dbReference type="PRINTS" id="PR00739">
    <property type="entry name" value="GLHYDRLASE26"/>
</dbReference>
<dbReference type="InterPro" id="IPR017853">
    <property type="entry name" value="GH"/>
</dbReference>
<evidence type="ECO:0000256" key="3">
    <source>
        <dbReference type="ARBA" id="ARBA00023295"/>
    </source>
</evidence>
<dbReference type="InterPro" id="IPR000805">
    <property type="entry name" value="Glyco_hydro_26"/>
</dbReference>
<dbReference type="SUPFAM" id="SSF51445">
    <property type="entry name" value="(Trans)glycosidases"/>
    <property type="match status" value="1"/>
</dbReference>
<dbReference type="InterPro" id="IPR022790">
    <property type="entry name" value="GH26_dom"/>
</dbReference>
<proteinExistence type="inferred from homology"/>
<dbReference type="PROSITE" id="PS51764">
    <property type="entry name" value="GH26"/>
    <property type="match status" value="1"/>
</dbReference>
<keyword evidence="10" id="KW-1185">Reference proteome</keyword>
<evidence type="ECO:0000256" key="7">
    <source>
        <dbReference type="PROSITE-ProRule" id="PRU01100"/>
    </source>
</evidence>
<feature type="binding site" evidence="5">
    <location>
        <position position="172"/>
    </location>
    <ligand>
        <name>substrate</name>
    </ligand>
</feature>
<name>A0A967ASP0_9FLAO</name>
<gene>
    <name evidence="9" type="ORF">FK220_009340</name>
</gene>
<dbReference type="Proteomes" id="UP000707206">
    <property type="component" value="Unassembled WGS sequence"/>
</dbReference>
<feature type="binding site" evidence="5">
    <location>
        <position position="238"/>
    </location>
    <ligand>
        <name>substrate</name>
    </ligand>
</feature>
<evidence type="ECO:0000313" key="10">
    <source>
        <dbReference type="Proteomes" id="UP000707206"/>
    </source>
</evidence>
<dbReference type="PANTHER" id="PTHR40079">
    <property type="entry name" value="MANNAN ENDO-1,4-BETA-MANNOSIDASE E-RELATED"/>
    <property type="match status" value="1"/>
</dbReference>
<dbReference type="PANTHER" id="PTHR40079:SF4">
    <property type="entry name" value="GH26 DOMAIN-CONTAINING PROTEIN-RELATED"/>
    <property type="match status" value="1"/>
</dbReference>
<dbReference type="RefSeq" id="WP_152574043.1">
    <property type="nucleotide sequence ID" value="NZ_VIKU02000002.1"/>
</dbReference>